<evidence type="ECO:0000313" key="2">
    <source>
        <dbReference type="EMBL" id="MBB3232251.1"/>
    </source>
</evidence>
<dbReference type="AlphaFoldDB" id="A0A7W5EVS9"/>
<sequence>MAKFSPDSRYSRHSQPFKTTDPRGREVLAVKPAVIPAKRNRGAHVAKDPQRLDHLAWFYLKRADAFWEITAHNGRLLPDAVLVQSRIRIPLDGD</sequence>
<accession>A0A7W5EVS9</accession>
<keyword evidence="3" id="KW-1185">Reference proteome</keyword>
<reference evidence="2 3" key="1">
    <citation type="submission" date="2020-08" db="EMBL/GenBank/DDBJ databases">
        <title>Genomic Encyclopedia of Type Strains, Phase III (KMG-III): the genomes of soil and plant-associated and newly described type strains.</title>
        <authorList>
            <person name="Whitman W."/>
        </authorList>
    </citation>
    <scope>NUCLEOTIDE SEQUENCE [LARGE SCALE GENOMIC DNA]</scope>
    <source>
        <strain evidence="2 3">CECT 7744</strain>
    </source>
</reference>
<dbReference type="EMBL" id="JACHXR010000010">
    <property type="protein sequence ID" value="MBB3232251.1"/>
    <property type="molecule type" value="Genomic_DNA"/>
</dbReference>
<evidence type="ECO:0008006" key="4">
    <source>
        <dbReference type="Google" id="ProtNLM"/>
    </source>
</evidence>
<feature type="region of interest" description="Disordered" evidence="1">
    <location>
        <begin position="1"/>
        <end position="23"/>
    </location>
</feature>
<name>A0A7W5EVS9_9GAMM</name>
<dbReference type="RefSeq" id="WP_183384698.1">
    <property type="nucleotide sequence ID" value="NZ_JACHXR010000010.1"/>
</dbReference>
<gene>
    <name evidence="2" type="ORF">FHR97_003119</name>
</gene>
<evidence type="ECO:0000313" key="3">
    <source>
        <dbReference type="Proteomes" id="UP000518892"/>
    </source>
</evidence>
<dbReference type="Proteomes" id="UP000518892">
    <property type="component" value="Unassembled WGS sequence"/>
</dbReference>
<protein>
    <recommendedName>
        <fullName evidence="4">LysM domain-containing protein</fullName>
    </recommendedName>
</protein>
<comment type="caution">
    <text evidence="2">The sequence shown here is derived from an EMBL/GenBank/DDBJ whole genome shotgun (WGS) entry which is preliminary data.</text>
</comment>
<evidence type="ECO:0000256" key="1">
    <source>
        <dbReference type="SAM" id="MobiDB-lite"/>
    </source>
</evidence>
<proteinExistence type="predicted"/>
<organism evidence="2 3">
    <name type="scientific">Halomonas stenophila</name>
    <dbReference type="NCBI Taxonomy" id="795312"/>
    <lineage>
        <taxon>Bacteria</taxon>
        <taxon>Pseudomonadati</taxon>
        <taxon>Pseudomonadota</taxon>
        <taxon>Gammaproteobacteria</taxon>
        <taxon>Oceanospirillales</taxon>
        <taxon>Halomonadaceae</taxon>
        <taxon>Halomonas</taxon>
    </lineage>
</organism>